<accession>A0A421DQQ3</accession>
<sequence>MTELLSRLIHGSGSSAKEPGGDRWYLTSDACRINAGDPLKVIHNKAFEHVPLGIEVFAEADITRHLPTIIGHYNIPAITHLCLHSKNEKRG</sequence>
<evidence type="ECO:0000313" key="3">
    <source>
        <dbReference type="Proteomes" id="UP000285648"/>
    </source>
</evidence>
<dbReference type="EMBL" id="MJLZ01000010">
    <property type="protein sequence ID" value="RLM25898.1"/>
    <property type="molecule type" value="Genomic_DNA"/>
</dbReference>
<dbReference type="Proteomes" id="UP000285648">
    <property type="component" value="Unassembled WGS sequence"/>
</dbReference>
<gene>
    <name evidence="2" type="ORF">BIY29_06330</name>
</gene>
<comment type="caution">
    <text evidence="2">The sequence shown here is derived from an EMBL/GenBank/DDBJ whole genome shotgun (WGS) entry which is preliminary data.</text>
</comment>
<proteinExistence type="predicted"/>
<name>A0A421DQQ3_9GAMM</name>
<reference evidence="2 3" key="1">
    <citation type="submission" date="2016-09" db="EMBL/GenBank/DDBJ databases">
        <authorList>
            <person name="Doonan J."/>
            <person name="Pachebat J.A."/>
            <person name="Golyshin P.N."/>
            <person name="Denman S."/>
            <person name="Mcdonald J.E."/>
        </authorList>
    </citation>
    <scope>NUCLEOTIDE SEQUENCE [LARGE SCALE GENOMIC DNA]</scope>
    <source>
        <strain evidence="2 3">NCPPB 3934</strain>
    </source>
</reference>
<dbReference type="AlphaFoldDB" id="A0A421DQQ3"/>
<protein>
    <submittedName>
        <fullName evidence="2">Uncharacterized protein</fullName>
    </submittedName>
</protein>
<evidence type="ECO:0000313" key="2">
    <source>
        <dbReference type="EMBL" id="RLM25898.1"/>
    </source>
</evidence>
<keyword evidence="3" id="KW-1185">Reference proteome</keyword>
<feature type="region of interest" description="Disordered" evidence="1">
    <location>
        <begin position="1"/>
        <end position="22"/>
    </location>
</feature>
<organism evidence="2 3">
    <name type="scientific">Brenneria alni</name>
    <dbReference type="NCBI Taxonomy" id="71656"/>
    <lineage>
        <taxon>Bacteria</taxon>
        <taxon>Pseudomonadati</taxon>
        <taxon>Pseudomonadota</taxon>
        <taxon>Gammaproteobacteria</taxon>
        <taxon>Enterobacterales</taxon>
        <taxon>Pectobacteriaceae</taxon>
        <taxon>Brenneria</taxon>
    </lineage>
</organism>
<evidence type="ECO:0000256" key="1">
    <source>
        <dbReference type="SAM" id="MobiDB-lite"/>
    </source>
</evidence>